<dbReference type="EMBL" id="CP058579">
    <property type="protein sequence ID" value="QLG63371.1"/>
    <property type="molecule type" value="Genomic_DNA"/>
</dbReference>
<dbReference type="GeneID" id="56039228"/>
<dbReference type="Proteomes" id="UP000509626">
    <property type="component" value="Chromosome"/>
</dbReference>
<evidence type="ECO:0000313" key="1">
    <source>
        <dbReference type="EMBL" id="QLG63371.1"/>
    </source>
</evidence>
<dbReference type="AlphaFoldDB" id="A0A7D5LCK5"/>
<name>A0A7D5LCK5_9EURY</name>
<keyword evidence="2" id="KW-1185">Reference proteome</keyword>
<dbReference type="OrthoDB" id="70008at2157"/>
<gene>
    <name evidence="1" type="ORF">HUG12_17175</name>
</gene>
<dbReference type="RefSeq" id="WP_179269955.1">
    <property type="nucleotide sequence ID" value="NZ_CP058579.1"/>
</dbReference>
<protein>
    <recommendedName>
        <fullName evidence="3">HIT zinc finger</fullName>
    </recommendedName>
</protein>
<reference evidence="1 2" key="1">
    <citation type="submission" date="2020-06" db="EMBL/GenBank/DDBJ databases">
        <title>NJ-3-1, isolated from saline soil.</title>
        <authorList>
            <person name="Cui H.L."/>
            <person name="Shi X."/>
        </authorList>
    </citation>
    <scope>NUCLEOTIDE SEQUENCE [LARGE SCALE GENOMIC DNA]</scope>
    <source>
        <strain evidence="1 2">NJ-3-1</strain>
    </source>
</reference>
<proteinExistence type="predicted"/>
<dbReference type="KEGG" id="halu:HUG12_17175"/>
<evidence type="ECO:0000313" key="2">
    <source>
        <dbReference type="Proteomes" id="UP000509626"/>
    </source>
</evidence>
<sequence length="55" mass="5761">MSVGGLCQICEAKEGRFTCDNCGALVCADHYDESEGFCARCAGTIEEGGPGRTLE</sequence>
<evidence type="ECO:0008006" key="3">
    <source>
        <dbReference type="Google" id="ProtNLM"/>
    </source>
</evidence>
<organism evidence="1 2">
    <name type="scientific">Halorarum salinum</name>
    <dbReference type="NCBI Taxonomy" id="2743089"/>
    <lineage>
        <taxon>Archaea</taxon>
        <taxon>Methanobacteriati</taxon>
        <taxon>Methanobacteriota</taxon>
        <taxon>Stenosarchaea group</taxon>
        <taxon>Halobacteria</taxon>
        <taxon>Halobacteriales</taxon>
        <taxon>Haloferacaceae</taxon>
        <taxon>Halorarum</taxon>
    </lineage>
</organism>
<accession>A0A7D5LCK5</accession>